<dbReference type="STRING" id="388280.SAMN04488057_102276"/>
<organism evidence="1 2">
    <name type="scientific">Cyclobacterium lianum</name>
    <dbReference type="NCBI Taxonomy" id="388280"/>
    <lineage>
        <taxon>Bacteria</taxon>
        <taxon>Pseudomonadati</taxon>
        <taxon>Bacteroidota</taxon>
        <taxon>Cytophagia</taxon>
        <taxon>Cytophagales</taxon>
        <taxon>Cyclobacteriaceae</taxon>
        <taxon>Cyclobacterium</taxon>
    </lineage>
</organism>
<evidence type="ECO:0008006" key="3">
    <source>
        <dbReference type="Google" id="ProtNLM"/>
    </source>
</evidence>
<accession>A0A1M7K379</accession>
<evidence type="ECO:0000313" key="1">
    <source>
        <dbReference type="EMBL" id="SHM59782.1"/>
    </source>
</evidence>
<protein>
    <recommendedName>
        <fullName evidence="3">Outer membrane protein beta-barrel domain-containing protein</fullName>
    </recommendedName>
</protein>
<evidence type="ECO:0000313" key="2">
    <source>
        <dbReference type="Proteomes" id="UP000184513"/>
    </source>
</evidence>
<dbReference type="EMBL" id="FRCY01000002">
    <property type="protein sequence ID" value="SHM59782.1"/>
    <property type="molecule type" value="Genomic_DNA"/>
</dbReference>
<sequence>MTTNMKYYIFLVLVFVGINFSYGQRGDAGDYDYDKEVLFGINKNTNGGLIGGVSFKLGSRINDNLFQFFNLELANVKNPKEVRYPTVLGNSYIFGKSNYLYAIRPQYGREVLVFKKAPHQGVQISLLGAIGPTIGLVAPYYVEYSLNRTETVREQYNPEVHQSRFNILGPGRLFEGIGNSEIAFGGNAKAAMAFEFGFFKSNVTGVELGYQLEGFTREIVLMPTTENRQVFQSVYFTLFYGFRK</sequence>
<dbReference type="AlphaFoldDB" id="A0A1M7K379"/>
<proteinExistence type="predicted"/>
<reference evidence="1 2" key="1">
    <citation type="submission" date="2016-11" db="EMBL/GenBank/DDBJ databases">
        <authorList>
            <person name="Jaros S."/>
            <person name="Januszkiewicz K."/>
            <person name="Wedrychowicz H."/>
        </authorList>
    </citation>
    <scope>NUCLEOTIDE SEQUENCE [LARGE SCALE GENOMIC DNA]</scope>
    <source>
        <strain evidence="1 2">CGMCC 1.6102</strain>
    </source>
</reference>
<keyword evidence="2" id="KW-1185">Reference proteome</keyword>
<name>A0A1M7K379_9BACT</name>
<gene>
    <name evidence="1" type="ORF">SAMN04488057_102276</name>
</gene>
<dbReference type="Proteomes" id="UP000184513">
    <property type="component" value="Unassembled WGS sequence"/>
</dbReference>